<dbReference type="Pfam" id="PF01553">
    <property type="entry name" value="Acyltransferase"/>
    <property type="match status" value="1"/>
</dbReference>
<proteinExistence type="predicted"/>
<feature type="region of interest" description="Disordered" evidence="1">
    <location>
        <begin position="233"/>
        <end position="256"/>
    </location>
</feature>
<dbReference type="GO" id="GO:0016746">
    <property type="term" value="F:acyltransferase activity"/>
    <property type="evidence" value="ECO:0007669"/>
    <property type="project" value="InterPro"/>
</dbReference>
<sequence length="256" mass="26254">MDAPTAAPMPAAPMPAAPMPAAPMPAAPTPALTPVLARTAVRAATATWGGDRRRQRLLVCTAAELLTARGLRVRVVSSPTAWPRGPRLVVANASCWTDVLALATVVPGTPVVDAALVDSPLLRSLARRGGLLVDDGSGAVRGEVAELLRRGATVTSHPGGAAADGEPGRFRARAVAAAVDAQAVVCPVAVRQVGDVVEVHLLPALQPGGDARALASLAEYAVAHVLEDGARVAPAARPPRRRRTVRARSGYGRARP</sequence>
<dbReference type="Proteomes" id="UP000183642">
    <property type="component" value="Unassembled WGS sequence"/>
</dbReference>
<evidence type="ECO:0000313" key="4">
    <source>
        <dbReference type="Proteomes" id="UP000183642"/>
    </source>
</evidence>
<dbReference type="EMBL" id="FOWE01000006">
    <property type="protein sequence ID" value="SFO32316.1"/>
    <property type="molecule type" value="Genomic_DNA"/>
</dbReference>
<evidence type="ECO:0000313" key="3">
    <source>
        <dbReference type="EMBL" id="SFO32316.1"/>
    </source>
</evidence>
<organism evidence="3 4">
    <name type="scientific">Geodermatophilus obscurus</name>
    <dbReference type="NCBI Taxonomy" id="1861"/>
    <lineage>
        <taxon>Bacteria</taxon>
        <taxon>Bacillati</taxon>
        <taxon>Actinomycetota</taxon>
        <taxon>Actinomycetes</taxon>
        <taxon>Geodermatophilales</taxon>
        <taxon>Geodermatophilaceae</taxon>
        <taxon>Geodermatophilus</taxon>
    </lineage>
</organism>
<feature type="domain" description="Phospholipid/glycerol acyltransferase" evidence="2">
    <location>
        <begin position="80"/>
        <end position="190"/>
    </location>
</feature>
<gene>
    <name evidence="3" type="ORF">SAMN05660359_02652</name>
</gene>
<dbReference type="AlphaFoldDB" id="A0A1I5G8N9"/>
<name>A0A1I5G8N9_9ACTN</name>
<dbReference type="InterPro" id="IPR002123">
    <property type="entry name" value="Plipid/glycerol_acylTrfase"/>
</dbReference>
<evidence type="ECO:0000259" key="2">
    <source>
        <dbReference type="Pfam" id="PF01553"/>
    </source>
</evidence>
<protein>
    <recommendedName>
        <fullName evidence="2">Phospholipid/glycerol acyltransferase domain-containing protein</fullName>
    </recommendedName>
</protein>
<keyword evidence="4" id="KW-1185">Reference proteome</keyword>
<reference evidence="4" key="1">
    <citation type="submission" date="2016-10" db="EMBL/GenBank/DDBJ databases">
        <authorList>
            <person name="Varghese N."/>
            <person name="Submissions S."/>
        </authorList>
    </citation>
    <scope>NUCLEOTIDE SEQUENCE [LARGE SCALE GENOMIC DNA]</scope>
    <source>
        <strain evidence="4">DSM 43161</strain>
    </source>
</reference>
<evidence type="ECO:0000256" key="1">
    <source>
        <dbReference type="SAM" id="MobiDB-lite"/>
    </source>
</evidence>
<accession>A0A1I5G8N9</accession>